<dbReference type="EMBL" id="JAUSUT010000001">
    <property type="protein sequence ID" value="MDQ0376030.1"/>
    <property type="molecule type" value="Genomic_DNA"/>
</dbReference>
<sequence>MALTWVKEESPRWDAAKRAAFGDRPEVFGLEPRDGQLLADEWWAARDGDEVVGWGRLDSAWGDAEILVVVRPERRGRGVGAFVLEHLEREAAREGLNYVYNSVRTTEPGDAAGWLRRHGFTENPPGQLRKRVRAGVSR</sequence>
<evidence type="ECO:0000313" key="2">
    <source>
        <dbReference type="EMBL" id="MDQ0376030.1"/>
    </source>
</evidence>
<name>A0ABU0ELY7_9PSEU</name>
<gene>
    <name evidence="2" type="ORF">FB470_000024</name>
</gene>
<evidence type="ECO:0000259" key="1">
    <source>
        <dbReference type="PROSITE" id="PS51186"/>
    </source>
</evidence>
<dbReference type="Proteomes" id="UP001229651">
    <property type="component" value="Unassembled WGS sequence"/>
</dbReference>
<feature type="domain" description="N-acetyltransferase" evidence="1">
    <location>
        <begin position="1"/>
        <end position="138"/>
    </location>
</feature>
<dbReference type="RefSeq" id="WP_306987690.1">
    <property type="nucleotide sequence ID" value="NZ_JAUSUT010000001.1"/>
</dbReference>
<dbReference type="InterPro" id="IPR000182">
    <property type="entry name" value="GNAT_dom"/>
</dbReference>
<protein>
    <submittedName>
        <fullName evidence="2">GNAT superfamily N-acetyltransferase</fullName>
    </submittedName>
</protein>
<dbReference type="CDD" id="cd04301">
    <property type="entry name" value="NAT_SF"/>
    <property type="match status" value="1"/>
</dbReference>
<comment type="caution">
    <text evidence="2">The sequence shown here is derived from an EMBL/GenBank/DDBJ whole genome shotgun (WGS) entry which is preliminary data.</text>
</comment>
<reference evidence="2 3" key="1">
    <citation type="submission" date="2023-07" db="EMBL/GenBank/DDBJ databases">
        <title>Sequencing the genomes of 1000 actinobacteria strains.</title>
        <authorList>
            <person name="Klenk H.-P."/>
        </authorList>
    </citation>
    <scope>NUCLEOTIDE SEQUENCE [LARGE SCALE GENOMIC DNA]</scope>
    <source>
        <strain evidence="2 3">DSM 45805</strain>
    </source>
</reference>
<dbReference type="InterPro" id="IPR016181">
    <property type="entry name" value="Acyl_CoA_acyltransferase"/>
</dbReference>
<dbReference type="Gene3D" id="3.40.630.30">
    <property type="match status" value="1"/>
</dbReference>
<dbReference type="Pfam" id="PF13508">
    <property type="entry name" value="Acetyltransf_7"/>
    <property type="match status" value="1"/>
</dbReference>
<keyword evidence="3" id="KW-1185">Reference proteome</keyword>
<proteinExistence type="predicted"/>
<dbReference type="SUPFAM" id="SSF55729">
    <property type="entry name" value="Acyl-CoA N-acyltransferases (Nat)"/>
    <property type="match status" value="1"/>
</dbReference>
<accession>A0ABU0ELY7</accession>
<evidence type="ECO:0000313" key="3">
    <source>
        <dbReference type="Proteomes" id="UP001229651"/>
    </source>
</evidence>
<organism evidence="2 3">
    <name type="scientific">Amycolatopsis thermophila</name>
    <dbReference type="NCBI Taxonomy" id="206084"/>
    <lineage>
        <taxon>Bacteria</taxon>
        <taxon>Bacillati</taxon>
        <taxon>Actinomycetota</taxon>
        <taxon>Actinomycetes</taxon>
        <taxon>Pseudonocardiales</taxon>
        <taxon>Pseudonocardiaceae</taxon>
        <taxon>Amycolatopsis</taxon>
    </lineage>
</organism>
<dbReference type="PROSITE" id="PS51186">
    <property type="entry name" value="GNAT"/>
    <property type="match status" value="1"/>
</dbReference>